<dbReference type="InterPro" id="IPR006564">
    <property type="entry name" value="Znf_PMZ"/>
</dbReference>
<dbReference type="EMBL" id="CAMGYJ010000005">
    <property type="protein sequence ID" value="CAI0411788.1"/>
    <property type="molecule type" value="Genomic_DNA"/>
</dbReference>
<dbReference type="Pfam" id="PF10551">
    <property type="entry name" value="MULE"/>
    <property type="match status" value="1"/>
</dbReference>
<feature type="domain" description="SWIM-type" evidence="5">
    <location>
        <begin position="525"/>
        <end position="561"/>
    </location>
</feature>
<organism evidence="6 7">
    <name type="scientific">Linum tenue</name>
    <dbReference type="NCBI Taxonomy" id="586396"/>
    <lineage>
        <taxon>Eukaryota</taxon>
        <taxon>Viridiplantae</taxon>
        <taxon>Streptophyta</taxon>
        <taxon>Embryophyta</taxon>
        <taxon>Tracheophyta</taxon>
        <taxon>Spermatophyta</taxon>
        <taxon>Magnoliopsida</taxon>
        <taxon>eudicotyledons</taxon>
        <taxon>Gunneridae</taxon>
        <taxon>Pentapetalae</taxon>
        <taxon>rosids</taxon>
        <taxon>fabids</taxon>
        <taxon>Malpighiales</taxon>
        <taxon>Linaceae</taxon>
        <taxon>Linum</taxon>
    </lineage>
</organism>
<keyword evidence="2 4" id="KW-0863">Zinc-finger</keyword>
<proteinExistence type="predicted"/>
<protein>
    <recommendedName>
        <fullName evidence="5">SWIM-type domain-containing protein</fullName>
    </recommendedName>
</protein>
<dbReference type="PANTHER" id="PTHR47718:SF15">
    <property type="entry name" value="PROTEIN FAR1-RELATED SEQUENCE 5-LIKE"/>
    <property type="match status" value="1"/>
</dbReference>
<sequence>MPSQEKHTDEDVNIPQTFDQAILALVFETLEDAEFFYNAYAKRVGFSIRKRDCRKSRDGEMLMQRWVCAKEGHRHQVWLNKSDRKRKPRRITRGGCEAEFRVNLDHDTGKWVVKKLISTHNHNLVSSKQVHLLRSHREIKESDKAFIEALHTIGVSPRYITEFCKEQHGGYQHMGFTPKDIENEVQAIRKEMVQGGDANTTIGYLEGRRQADPEFFFKYTVKDDDKLGHLFWADSVSRSDYAFFGEVVAFDACYRRQKYNNPLVMLIGVNHHHQNLLLGAAFLKDEKTESYIWLLQTFLECMGGKKPSSVITDGDKAMRQAVSQVFPKAAHRLCSWHIDRNAGDMKLGVKFLQGLNYLMKNRMSIKEFEEKWQRLVTETNLDQHSWVKGLYGDRHMWCEAYLKGNFFGGMTTTSRCEGMNSTSNRYVNQNLKLFEFVKRYERMVDKLRFNESKADFIAFHSRMVCSHVLLNYEQQAEELYTPTIFELFREELRFETSYLLSEPMTQEGDIEIFKLHQWSKPSRIRTVEYNTIKDTIKCSCSLLESIGIPCRHILNVIKLRKMPRIPQSCFISRWTKKAKGLGSKDAITSLIDSKLVETMRHGALVAKGYKIFQLGSKSGGCFDKASEELTRLSTSLEKLSDQNKPCPVKRKYGDVGDPDIVKTKGTMIINSSATLVIPKFSEKPVRNLTYLISNHDNQFNPFKYIPTNKSNHDNQFNPFKYIPTNKNI</sequence>
<dbReference type="InterPro" id="IPR004330">
    <property type="entry name" value="FAR1_DNA_bnd_dom"/>
</dbReference>
<comment type="caution">
    <text evidence="6">The sequence shown here is derived from an EMBL/GenBank/DDBJ whole genome shotgun (WGS) entry which is preliminary data.</text>
</comment>
<name>A0AAV0JPA7_9ROSI</name>
<evidence type="ECO:0000313" key="6">
    <source>
        <dbReference type="EMBL" id="CAI0411788.1"/>
    </source>
</evidence>
<dbReference type="Proteomes" id="UP001154282">
    <property type="component" value="Unassembled WGS sequence"/>
</dbReference>
<keyword evidence="1" id="KW-0479">Metal-binding</keyword>
<evidence type="ECO:0000256" key="3">
    <source>
        <dbReference type="ARBA" id="ARBA00022833"/>
    </source>
</evidence>
<evidence type="ECO:0000256" key="2">
    <source>
        <dbReference type="ARBA" id="ARBA00022771"/>
    </source>
</evidence>
<dbReference type="InterPro" id="IPR018289">
    <property type="entry name" value="MULE_transposase_dom"/>
</dbReference>
<keyword evidence="7" id="KW-1185">Reference proteome</keyword>
<reference evidence="6" key="1">
    <citation type="submission" date="2022-08" db="EMBL/GenBank/DDBJ databases">
        <authorList>
            <person name="Gutierrez-Valencia J."/>
        </authorList>
    </citation>
    <scope>NUCLEOTIDE SEQUENCE</scope>
</reference>
<dbReference type="Pfam" id="PF04434">
    <property type="entry name" value="SWIM"/>
    <property type="match status" value="1"/>
</dbReference>
<dbReference type="PROSITE" id="PS50966">
    <property type="entry name" value="ZF_SWIM"/>
    <property type="match status" value="1"/>
</dbReference>
<evidence type="ECO:0000256" key="4">
    <source>
        <dbReference type="PROSITE-ProRule" id="PRU00325"/>
    </source>
</evidence>
<dbReference type="SMART" id="SM00575">
    <property type="entry name" value="ZnF_PMZ"/>
    <property type="match status" value="1"/>
</dbReference>
<evidence type="ECO:0000313" key="7">
    <source>
        <dbReference type="Proteomes" id="UP001154282"/>
    </source>
</evidence>
<evidence type="ECO:0000259" key="5">
    <source>
        <dbReference type="PROSITE" id="PS50966"/>
    </source>
</evidence>
<evidence type="ECO:0000256" key="1">
    <source>
        <dbReference type="ARBA" id="ARBA00022723"/>
    </source>
</evidence>
<dbReference type="PANTHER" id="PTHR47718">
    <property type="entry name" value="OS01G0519700 PROTEIN"/>
    <property type="match status" value="1"/>
</dbReference>
<gene>
    <name evidence="6" type="ORF">LITE_LOCUS15302</name>
</gene>
<dbReference type="GO" id="GO:0008270">
    <property type="term" value="F:zinc ion binding"/>
    <property type="evidence" value="ECO:0007669"/>
    <property type="project" value="UniProtKB-KW"/>
</dbReference>
<dbReference type="InterPro" id="IPR007527">
    <property type="entry name" value="Znf_SWIM"/>
</dbReference>
<dbReference type="AlphaFoldDB" id="A0AAV0JPA7"/>
<accession>A0AAV0JPA7</accession>
<keyword evidence="3" id="KW-0862">Zinc</keyword>
<dbReference type="Pfam" id="PF03101">
    <property type="entry name" value="FAR1"/>
    <property type="match status" value="1"/>
</dbReference>